<dbReference type="EMBL" id="OZ037953">
    <property type="protein sequence ID" value="CAL1697459.1"/>
    <property type="molecule type" value="Genomic_DNA"/>
</dbReference>
<dbReference type="SUPFAM" id="SSF68906">
    <property type="entry name" value="SAP domain"/>
    <property type="match status" value="1"/>
</dbReference>
<feature type="domain" description="SAP" evidence="2">
    <location>
        <begin position="34"/>
        <end position="68"/>
    </location>
</feature>
<keyword evidence="4" id="KW-1185">Reference proteome</keyword>
<evidence type="ECO:0000259" key="2">
    <source>
        <dbReference type="PROSITE" id="PS50800"/>
    </source>
</evidence>
<dbReference type="PROSITE" id="PS50800">
    <property type="entry name" value="SAP"/>
    <property type="match status" value="1"/>
</dbReference>
<dbReference type="InterPro" id="IPR003034">
    <property type="entry name" value="SAP_dom"/>
</dbReference>
<reference evidence="4" key="1">
    <citation type="submission" date="2024-04" db="EMBL/GenBank/DDBJ databases">
        <authorList>
            <person name="Shaw F."/>
            <person name="Minotto A."/>
        </authorList>
    </citation>
    <scope>NUCLEOTIDE SEQUENCE [LARGE SCALE GENOMIC DNA]</scope>
</reference>
<dbReference type="SMART" id="SM00513">
    <property type="entry name" value="SAP"/>
    <property type="match status" value="1"/>
</dbReference>
<dbReference type="InterPro" id="IPR036361">
    <property type="entry name" value="SAP_dom_sf"/>
</dbReference>
<evidence type="ECO:0000313" key="3">
    <source>
        <dbReference type="EMBL" id="CAL1697459.1"/>
    </source>
</evidence>
<dbReference type="Gene3D" id="1.10.720.30">
    <property type="entry name" value="SAP domain"/>
    <property type="match status" value="1"/>
</dbReference>
<feature type="compositionally biased region" description="Basic and acidic residues" evidence="1">
    <location>
        <begin position="202"/>
        <end position="214"/>
    </location>
</feature>
<evidence type="ECO:0000256" key="1">
    <source>
        <dbReference type="SAM" id="MobiDB-lite"/>
    </source>
</evidence>
<organism evidence="3 4">
    <name type="scientific">Somion occarium</name>
    <dbReference type="NCBI Taxonomy" id="3059160"/>
    <lineage>
        <taxon>Eukaryota</taxon>
        <taxon>Fungi</taxon>
        <taxon>Dikarya</taxon>
        <taxon>Basidiomycota</taxon>
        <taxon>Agaricomycotina</taxon>
        <taxon>Agaricomycetes</taxon>
        <taxon>Polyporales</taxon>
        <taxon>Cerrenaceae</taxon>
        <taxon>Somion</taxon>
    </lineage>
</organism>
<proteinExistence type="predicted"/>
<evidence type="ECO:0000313" key="4">
    <source>
        <dbReference type="Proteomes" id="UP001497453"/>
    </source>
</evidence>
<feature type="region of interest" description="Disordered" evidence="1">
    <location>
        <begin position="174"/>
        <end position="220"/>
    </location>
</feature>
<gene>
    <name evidence="3" type="ORF">GFSPODELE1_LOCUS1666</name>
</gene>
<sequence length="220" mass="24791">MTRKRPHNDILVLSKAGQSLKMDTRDIEEIEYDISDKTVKQLQAICRDYHLHCSGKRQELLDRLQTFSDNRDGWLNMFEPLKARVHGAMTGMRAKSGLAKRMEKKFPKKAKVEYRPRKSGHDRTVSKAEMSDGKIKHNTAWADSVIDSFKFSAPLLNCNKSLDASVTPMPQQIPESVEHTTSDDSPEIPPVNHSSPGLPVEIDGRPGSELDRRIQGIVSS</sequence>
<feature type="region of interest" description="Disordered" evidence="1">
    <location>
        <begin position="105"/>
        <end position="131"/>
    </location>
</feature>
<dbReference type="Proteomes" id="UP001497453">
    <property type="component" value="Chromosome 10"/>
</dbReference>
<dbReference type="Pfam" id="PF02037">
    <property type="entry name" value="SAP"/>
    <property type="match status" value="1"/>
</dbReference>
<protein>
    <recommendedName>
        <fullName evidence="2">SAP domain-containing protein</fullName>
    </recommendedName>
</protein>
<accession>A0ABP1CRP1</accession>
<name>A0ABP1CRP1_9APHY</name>